<dbReference type="Proteomes" id="UP000000547">
    <property type="component" value="Chromosome"/>
</dbReference>
<dbReference type="KEGG" id="cps:CPS_2019"/>
<organism evidence="2 3">
    <name type="scientific">Colwellia psychrerythraea (strain 34H / ATCC BAA-681)</name>
    <name type="common">Vibrio psychroerythus</name>
    <dbReference type="NCBI Taxonomy" id="167879"/>
    <lineage>
        <taxon>Bacteria</taxon>
        <taxon>Pseudomonadati</taxon>
        <taxon>Pseudomonadota</taxon>
        <taxon>Gammaproteobacteria</taxon>
        <taxon>Alteromonadales</taxon>
        <taxon>Colwelliaceae</taxon>
        <taxon>Colwellia</taxon>
    </lineage>
</organism>
<dbReference type="HOGENOM" id="CLU_2192522_0_0_6"/>
<evidence type="ECO:0000256" key="1">
    <source>
        <dbReference type="SAM" id="MobiDB-lite"/>
    </source>
</evidence>
<evidence type="ECO:0000313" key="3">
    <source>
        <dbReference type="Proteomes" id="UP000000547"/>
    </source>
</evidence>
<gene>
    <name evidence="2" type="ordered locus">CPS_2019</name>
</gene>
<proteinExistence type="predicted"/>
<feature type="region of interest" description="Disordered" evidence="1">
    <location>
        <begin position="1"/>
        <end position="20"/>
    </location>
</feature>
<accession>Q483L7</accession>
<dbReference type="RefSeq" id="WP_011042843.1">
    <property type="nucleotide sequence ID" value="NC_003910.7"/>
</dbReference>
<protein>
    <submittedName>
        <fullName evidence="2">Uncharacterized protein</fullName>
    </submittedName>
</protein>
<dbReference type="EMBL" id="CP000083">
    <property type="protein sequence ID" value="AAZ25300.1"/>
    <property type="molecule type" value="Genomic_DNA"/>
</dbReference>
<name>Q483L7_COLP3</name>
<sequence length="108" mass="12385">MPRGGKREGAGAPKGNQNALKHGGRAKVLYGVSLDQELRRFEYRALCMEQLEAIKRQDEYWGSTSILYLKHKERYKGAIFFQENLNKSKAYYNLGHKVLMAYASSILK</sequence>
<reference evidence="2" key="1">
    <citation type="journal article" date="2005" name="Proc. Natl. Acad. Sci. U.S.A.">
        <title>The psychrophilic lifestyle as revealed by the genome sequence of Colwellia psychrerythraea 34H through genomic and proteomic analyses.</title>
        <authorList>
            <person name="Methe B.A."/>
            <person name="Nelson K.E."/>
            <person name="Deming J.W."/>
            <person name="Momen B."/>
            <person name="Melamud E."/>
            <person name="Zhang X."/>
            <person name="Moult J."/>
            <person name="Madupu R."/>
            <person name="Nelson W.C."/>
            <person name="Dodson R.J."/>
            <person name="Brinkac L.M."/>
            <person name="Daugherty S.C."/>
            <person name="Durkin A.S."/>
            <person name="DeBoy R.T."/>
            <person name="Kolonay J.F."/>
            <person name="Sullivan S.A."/>
            <person name="Zhou L."/>
            <person name="Davidsen T.M."/>
            <person name="Wu M."/>
            <person name="Huston A.L."/>
            <person name="Lewis M."/>
            <person name="Weaver B."/>
            <person name="Weidman J.F."/>
            <person name="Khouri H."/>
            <person name="Utterback T.R."/>
            <person name="Feldblyum T.V."/>
            <person name="Fraser C.M."/>
        </authorList>
    </citation>
    <scope>NUCLEOTIDE SEQUENCE [LARGE SCALE GENOMIC DNA]</scope>
    <source>
        <strain evidence="2">34H</strain>
    </source>
</reference>
<evidence type="ECO:0000313" key="2">
    <source>
        <dbReference type="EMBL" id="AAZ25300.1"/>
    </source>
</evidence>
<dbReference type="AlphaFoldDB" id="Q483L7"/>